<organism evidence="1">
    <name type="scientific">Heligmosomoides polygyrus</name>
    <name type="common">Parasitic roundworm</name>
    <dbReference type="NCBI Taxonomy" id="6339"/>
    <lineage>
        <taxon>Eukaryota</taxon>
        <taxon>Metazoa</taxon>
        <taxon>Ecdysozoa</taxon>
        <taxon>Nematoda</taxon>
        <taxon>Chromadorea</taxon>
        <taxon>Rhabditida</taxon>
        <taxon>Rhabditina</taxon>
        <taxon>Rhabditomorpha</taxon>
        <taxon>Strongyloidea</taxon>
        <taxon>Heligmosomidae</taxon>
        <taxon>Heligmosomoides</taxon>
    </lineage>
</organism>
<evidence type="ECO:0000313" key="2">
    <source>
        <dbReference type="Proteomes" id="UP000050761"/>
    </source>
</evidence>
<name>A0A3P8AFK3_HELPZ</name>
<dbReference type="Proteomes" id="UP000050761">
    <property type="component" value="Unassembled WGS sequence"/>
</dbReference>
<gene>
    <name evidence="1" type="ORF">HPBE_LOCUS18869</name>
</gene>
<evidence type="ECO:0000313" key="3">
    <source>
        <dbReference type="WBParaSite" id="HPBE_0001887001-mRNA-1"/>
    </source>
</evidence>
<proteinExistence type="predicted"/>
<sequence>MDLARAKMKKRKDAREVAKEEEKNWVEFRKLQVLYDCRPKSRAYSRREDDSFPRRRRGVSMGFGERKAYFLAIRPNPRYATWFGKRKNWATKEKDKKRSMETAQPEVFCVPVQVDERDLAETVMEIEDENPGERKGNHAVNPLVRGLPFWIIPEEEEEPQEDDLPIDRELIEKVLDGTFNIVSNSLARDKFDPYSEVNSYKKLDKFFTRDLIIGDTVKTVINLMEEPNDNAAEKMKELDRVVTWNTKMMVTSFESSKRDEAIGNVRLTPLKDVIRVATPACN</sequence>
<dbReference type="EMBL" id="UZAH01030970">
    <property type="protein sequence ID" value="VDP13197.1"/>
    <property type="molecule type" value="Genomic_DNA"/>
</dbReference>
<protein>
    <submittedName>
        <fullName evidence="3">Zinc finger, CCHC-type</fullName>
    </submittedName>
</protein>
<keyword evidence="2" id="KW-1185">Reference proteome</keyword>
<evidence type="ECO:0000313" key="1">
    <source>
        <dbReference type="EMBL" id="VDP13197.1"/>
    </source>
</evidence>
<accession>A0A3P8AFK3</accession>
<reference evidence="1 2" key="1">
    <citation type="submission" date="2018-11" db="EMBL/GenBank/DDBJ databases">
        <authorList>
            <consortium name="Pathogen Informatics"/>
        </authorList>
    </citation>
    <scope>NUCLEOTIDE SEQUENCE [LARGE SCALE GENOMIC DNA]</scope>
</reference>
<reference evidence="3" key="2">
    <citation type="submission" date="2019-09" db="UniProtKB">
        <authorList>
            <consortium name="WormBaseParasite"/>
        </authorList>
    </citation>
    <scope>IDENTIFICATION</scope>
</reference>
<dbReference type="OrthoDB" id="5824153at2759"/>
<dbReference type="AlphaFoldDB" id="A0A3P8AFK3"/>
<dbReference type="WBParaSite" id="HPBE_0001887001-mRNA-1">
    <property type="protein sequence ID" value="HPBE_0001887001-mRNA-1"/>
    <property type="gene ID" value="HPBE_0001887001"/>
</dbReference>